<gene>
    <name evidence="8" type="ORF">DWB78_10940</name>
    <name evidence="9" type="ORF">SAMN05216278_0296</name>
</gene>
<dbReference type="PANTHER" id="PTHR12677">
    <property type="entry name" value="GOLGI APPARATUS MEMBRANE PROTEIN TVP38-RELATED"/>
    <property type="match status" value="1"/>
</dbReference>
<dbReference type="GO" id="GO:0005886">
    <property type="term" value="C:plasma membrane"/>
    <property type="evidence" value="ECO:0007669"/>
    <property type="project" value="UniProtKB-SubCell"/>
</dbReference>
<evidence type="ECO:0000256" key="3">
    <source>
        <dbReference type="ARBA" id="ARBA00022692"/>
    </source>
</evidence>
<keyword evidence="4 6" id="KW-1133">Transmembrane helix</keyword>
<evidence type="ECO:0000256" key="6">
    <source>
        <dbReference type="SAM" id="Phobius"/>
    </source>
</evidence>
<evidence type="ECO:0000313" key="8">
    <source>
        <dbReference type="EMBL" id="RDI72186.1"/>
    </source>
</evidence>
<feature type="domain" description="VTT" evidence="7">
    <location>
        <begin position="73"/>
        <end position="190"/>
    </location>
</feature>
<dbReference type="Proteomes" id="UP000199289">
    <property type="component" value="Unassembled WGS sequence"/>
</dbReference>
<reference evidence="10" key="2">
    <citation type="submission" date="2016-10" db="EMBL/GenBank/DDBJ databases">
        <authorList>
            <person name="Varghese N."/>
            <person name="Submissions S."/>
        </authorList>
    </citation>
    <scope>NUCLEOTIDE SEQUENCE [LARGE SCALE GENOMIC DNA]</scope>
    <source>
        <strain evidence="10">CGMCC 1.12397</strain>
    </source>
</reference>
<dbReference type="EMBL" id="QQST01000001">
    <property type="protein sequence ID" value="RDI72186.1"/>
    <property type="molecule type" value="Genomic_DNA"/>
</dbReference>
<organism evidence="9 10">
    <name type="scientific">Halopelagius longus</name>
    <dbReference type="NCBI Taxonomy" id="1236180"/>
    <lineage>
        <taxon>Archaea</taxon>
        <taxon>Methanobacteriati</taxon>
        <taxon>Methanobacteriota</taxon>
        <taxon>Stenosarchaea group</taxon>
        <taxon>Halobacteria</taxon>
        <taxon>Halobacteriales</taxon>
        <taxon>Haloferacaceae</taxon>
    </lineage>
</organism>
<keyword evidence="5 6" id="KW-0472">Membrane</keyword>
<sequence>MGRVFESDRARRDAAVRLSALLVVAVAAGLSVHAFAPSLASPKRIIAAVERLGPYAGVGFVGVQAAQVIFAPIPGQALGVAGGYLFGTVRGAAYSVVGVVLGSTVVFVLARRFGRPYVERVVDDAVLERFDSFVEERGAVGLFVVFLFPAFPDDAVCALAGLTTLRIRTLVVLVAAGRIPTFLLVALVGERAADGRLLAAGSVAAALVVLSALVYLGRGKFDAVR</sequence>
<feature type="transmembrane region" description="Helical" evidence="6">
    <location>
        <begin position="195"/>
        <end position="216"/>
    </location>
</feature>
<evidence type="ECO:0000313" key="9">
    <source>
        <dbReference type="EMBL" id="SDQ08172.1"/>
    </source>
</evidence>
<dbReference type="Pfam" id="PF09335">
    <property type="entry name" value="VTT_dom"/>
    <property type="match status" value="1"/>
</dbReference>
<dbReference type="EMBL" id="FNKQ01000001">
    <property type="protein sequence ID" value="SDQ08172.1"/>
    <property type="molecule type" value="Genomic_DNA"/>
</dbReference>
<protein>
    <submittedName>
        <fullName evidence="8">TVP38/TMEM64 family protein</fullName>
    </submittedName>
    <submittedName>
        <fullName evidence="9">Uncharacterized membrane protein YdjX, TVP38/TMEM64 family, SNARE-associated domain</fullName>
    </submittedName>
</protein>
<dbReference type="AlphaFoldDB" id="A0A1H0XZ27"/>
<dbReference type="RefSeq" id="WP_092531857.1">
    <property type="nucleotide sequence ID" value="NZ_FNKQ01000001.1"/>
</dbReference>
<reference evidence="8 11" key="3">
    <citation type="submission" date="2018-07" db="EMBL/GenBank/DDBJ databases">
        <title>Genome sequence of extremly halophilic archaeon Halopelagius longus strain BC12-B1.</title>
        <authorList>
            <person name="Zhang X."/>
        </authorList>
    </citation>
    <scope>NUCLEOTIDE SEQUENCE [LARGE SCALE GENOMIC DNA]</scope>
    <source>
        <strain evidence="8 11">BC12-B1</strain>
    </source>
</reference>
<evidence type="ECO:0000313" key="10">
    <source>
        <dbReference type="Proteomes" id="UP000199289"/>
    </source>
</evidence>
<evidence type="ECO:0000256" key="2">
    <source>
        <dbReference type="ARBA" id="ARBA00022475"/>
    </source>
</evidence>
<name>A0A1H0XZ27_9EURY</name>
<dbReference type="Proteomes" id="UP000255421">
    <property type="component" value="Unassembled WGS sequence"/>
</dbReference>
<keyword evidence="3 6" id="KW-0812">Transmembrane</keyword>
<dbReference type="InterPro" id="IPR015414">
    <property type="entry name" value="TMEM64"/>
</dbReference>
<comment type="subcellular location">
    <subcellularLocation>
        <location evidence="1">Cell membrane</location>
        <topology evidence="1">Multi-pass membrane protein</topology>
    </subcellularLocation>
</comment>
<evidence type="ECO:0000313" key="11">
    <source>
        <dbReference type="Proteomes" id="UP000255421"/>
    </source>
</evidence>
<keyword evidence="11" id="KW-1185">Reference proteome</keyword>
<feature type="transmembrane region" description="Helical" evidence="6">
    <location>
        <begin position="170"/>
        <end position="189"/>
    </location>
</feature>
<accession>A0A1H0XZ27</accession>
<evidence type="ECO:0000259" key="7">
    <source>
        <dbReference type="Pfam" id="PF09335"/>
    </source>
</evidence>
<proteinExistence type="predicted"/>
<evidence type="ECO:0000256" key="4">
    <source>
        <dbReference type="ARBA" id="ARBA00022989"/>
    </source>
</evidence>
<feature type="transmembrane region" description="Helical" evidence="6">
    <location>
        <begin position="91"/>
        <end position="110"/>
    </location>
</feature>
<keyword evidence="2" id="KW-1003">Cell membrane</keyword>
<feature type="transmembrane region" description="Helical" evidence="6">
    <location>
        <begin position="20"/>
        <end position="40"/>
    </location>
</feature>
<dbReference type="InterPro" id="IPR032816">
    <property type="entry name" value="VTT_dom"/>
</dbReference>
<dbReference type="PANTHER" id="PTHR12677:SF59">
    <property type="entry name" value="GOLGI APPARATUS MEMBRANE PROTEIN TVP38-RELATED"/>
    <property type="match status" value="1"/>
</dbReference>
<reference evidence="9" key="1">
    <citation type="submission" date="2016-10" db="EMBL/GenBank/DDBJ databases">
        <authorList>
            <person name="de Groot N.N."/>
        </authorList>
    </citation>
    <scope>NUCLEOTIDE SEQUENCE [LARGE SCALE GENOMIC DNA]</scope>
    <source>
        <strain evidence="9">CGMCC 1.12397</strain>
    </source>
</reference>
<dbReference type="OrthoDB" id="235837at2157"/>
<evidence type="ECO:0000256" key="5">
    <source>
        <dbReference type="ARBA" id="ARBA00023136"/>
    </source>
</evidence>
<evidence type="ECO:0000256" key="1">
    <source>
        <dbReference type="ARBA" id="ARBA00004651"/>
    </source>
</evidence>